<dbReference type="Proteomes" id="UP000295710">
    <property type="component" value="Unassembled WGS sequence"/>
</dbReference>
<dbReference type="EMBL" id="SMMX01000005">
    <property type="protein sequence ID" value="TDA22173.1"/>
    <property type="molecule type" value="Genomic_DNA"/>
</dbReference>
<dbReference type="AlphaFoldDB" id="A0A4R4FH55"/>
<protein>
    <submittedName>
        <fullName evidence="1">Molecular chaperone</fullName>
    </submittedName>
</protein>
<keyword evidence="2" id="KW-1185">Reference proteome</keyword>
<accession>A0A4R4FH55</accession>
<name>A0A4R4FH55_9FIRM</name>
<sequence length="102" mass="11951">MGKLFKYEKETIVNFNEKESEATIYTHNADLKRRLAEFSRKYPALCRLMCQNLEGGVTYVMDKSRLSIRLIPPYSEERRAAAREYAKQHGFQALQTEDRKTA</sequence>
<dbReference type="RefSeq" id="WP_132276967.1">
    <property type="nucleotide sequence ID" value="NZ_JAOBST010000010.1"/>
</dbReference>
<gene>
    <name evidence="1" type="ORF">E1963_08070</name>
</gene>
<comment type="caution">
    <text evidence="1">The sequence shown here is derived from an EMBL/GenBank/DDBJ whole genome shotgun (WGS) entry which is preliminary data.</text>
</comment>
<evidence type="ECO:0000313" key="2">
    <source>
        <dbReference type="Proteomes" id="UP000295710"/>
    </source>
</evidence>
<evidence type="ECO:0000313" key="1">
    <source>
        <dbReference type="EMBL" id="TDA22173.1"/>
    </source>
</evidence>
<organism evidence="1 2">
    <name type="scientific">Extibacter muris</name>
    <dbReference type="NCBI Taxonomy" id="1796622"/>
    <lineage>
        <taxon>Bacteria</taxon>
        <taxon>Bacillati</taxon>
        <taxon>Bacillota</taxon>
        <taxon>Clostridia</taxon>
        <taxon>Lachnospirales</taxon>
        <taxon>Lachnospiraceae</taxon>
        <taxon>Extibacter</taxon>
    </lineage>
</organism>
<reference evidence="1 2" key="1">
    <citation type="journal article" date="2016" name="Nat. Microbiol.">
        <title>The Mouse Intestinal Bacterial Collection (miBC) provides host-specific insight into cultured diversity and functional potential of the gut microbiota.</title>
        <authorList>
            <person name="Lagkouvardos I."/>
            <person name="Pukall R."/>
            <person name="Abt B."/>
            <person name="Foesel B.U."/>
            <person name="Meier-Kolthoff J.P."/>
            <person name="Kumar N."/>
            <person name="Bresciani A."/>
            <person name="Martinez I."/>
            <person name="Just S."/>
            <person name="Ziegler C."/>
            <person name="Brugiroux S."/>
            <person name="Garzetti D."/>
            <person name="Wenning M."/>
            <person name="Bui T.P."/>
            <person name="Wang J."/>
            <person name="Hugenholtz F."/>
            <person name="Plugge C.M."/>
            <person name="Peterson D.A."/>
            <person name="Hornef M.W."/>
            <person name="Baines J.F."/>
            <person name="Smidt H."/>
            <person name="Walter J."/>
            <person name="Kristiansen K."/>
            <person name="Nielsen H.B."/>
            <person name="Haller D."/>
            <person name="Overmann J."/>
            <person name="Stecher B."/>
            <person name="Clavel T."/>
        </authorList>
    </citation>
    <scope>NUCLEOTIDE SEQUENCE [LARGE SCALE GENOMIC DNA]</scope>
    <source>
        <strain evidence="1 2">DSM 28560</strain>
    </source>
</reference>
<proteinExistence type="predicted"/>